<feature type="signal peptide" evidence="2">
    <location>
        <begin position="1"/>
        <end position="17"/>
    </location>
</feature>
<protein>
    <recommendedName>
        <fullName evidence="5">Cupredoxin</fullName>
    </recommendedName>
</protein>
<sequence>MQYSIVNVFALAATASAATIKVAVGQNGLTYSPSDIKAAPGDEVEFTYFPKNHTVSQSSFGQPCRPLAGGFFSGFVPTAVSGPSNTTFTITVRDTKPVWIYCGQTVGSHCQSGMVAAINAPSTGNTLAAFAQLAKNATTVNFSGSAVGGILKVSGSNSTATSTTGGSTSLSTSSFTSTYATSAVISTVITSSYTSNGQAYATTFPTVYTTSYTTAVPTASVVASVSGGTPAGTSSASSPTNTSSGAGGLVASMLAVGAGILAAVFMV</sequence>
<dbReference type="OrthoDB" id="5415867at2759"/>
<dbReference type="SUPFAM" id="SSF49503">
    <property type="entry name" value="Cupredoxins"/>
    <property type="match status" value="1"/>
</dbReference>
<dbReference type="InterPro" id="IPR008972">
    <property type="entry name" value="Cupredoxin"/>
</dbReference>
<evidence type="ECO:0000256" key="2">
    <source>
        <dbReference type="SAM" id="SignalP"/>
    </source>
</evidence>
<dbReference type="InterPro" id="IPR052953">
    <property type="entry name" value="Ser-rich/MCO-related"/>
</dbReference>
<dbReference type="Proteomes" id="UP000701801">
    <property type="component" value="Unassembled WGS sequence"/>
</dbReference>
<keyword evidence="1" id="KW-0472">Membrane</keyword>
<dbReference type="PANTHER" id="PTHR34883">
    <property type="entry name" value="SERINE-RICH PROTEIN, PUTATIVE-RELATED-RELATED"/>
    <property type="match status" value="1"/>
</dbReference>
<evidence type="ECO:0000313" key="4">
    <source>
        <dbReference type="Proteomes" id="UP000701801"/>
    </source>
</evidence>
<keyword evidence="4" id="KW-1185">Reference proteome</keyword>
<evidence type="ECO:0000256" key="1">
    <source>
        <dbReference type="SAM" id="Phobius"/>
    </source>
</evidence>
<accession>A0A9N9LHH7</accession>
<dbReference type="EMBL" id="CAJVRM010000093">
    <property type="protein sequence ID" value="CAG8974123.1"/>
    <property type="molecule type" value="Genomic_DNA"/>
</dbReference>
<reference evidence="3" key="1">
    <citation type="submission" date="2021-07" db="EMBL/GenBank/DDBJ databases">
        <authorList>
            <person name="Durling M."/>
        </authorList>
    </citation>
    <scope>NUCLEOTIDE SEQUENCE</scope>
</reference>
<evidence type="ECO:0008006" key="5">
    <source>
        <dbReference type="Google" id="ProtNLM"/>
    </source>
</evidence>
<dbReference type="PANTHER" id="PTHR34883:SF15">
    <property type="entry name" value="EXTRACELLULAR SERINE-RICH PROTEIN"/>
    <property type="match status" value="1"/>
</dbReference>
<keyword evidence="2" id="KW-0732">Signal</keyword>
<comment type="caution">
    <text evidence="3">The sequence shown here is derived from an EMBL/GenBank/DDBJ whole genome shotgun (WGS) entry which is preliminary data.</text>
</comment>
<feature type="chain" id="PRO_5040231756" description="Cupredoxin" evidence="2">
    <location>
        <begin position="18"/>
        <end position="267"/>
    </location>
</feature>
<keyword evidence="1" id="KW-0812">Transmembrane</keyword>
<organism evidence="3 4">
    <name type="scientific">Hymenoscyphus albidus</name>
    <dbReference type="NCBI Taxonomy" id="595503"/>
    <lineage>
        <taxon>Eukaryota</taxon>
        <taxon>Fungi</taxon>
        <taxon>Dikarya</taxon>
        <taxon>Ascomycota</taxon>
        <taxon>Pezizomycotina</taxon>
        <taxon>Leotiomycetes</taxon>
        <taxon>Helotiales</taxon>
        <taxon>Helotiaceae</taxon>
        <taxon>Hymenoscyphus</taxon>
    </lineage>
</organism>
<dbReference type="Gene3D" id="2.60.40.420">
    <property type="entry name" value="Cupredoxins - blue copper proteins"/>
    <property type="match status" value="1"/>
</dbReference>
<evidence type="ECO:0000313" key="3">
    <source>
        <dbReference type="EMBL" id="CAG8974123.1"/>
    </source>
</evidence>
<keyword evidence="1" id="KW-1133">Transmembrane helix</keyword>
<dbReference type="AlphaFoldDB" id="A0A9N9LHH7"/>
<feature type="transmembrane region" description="Helical" evidence="1">
    <location>
        <begin position="245"/>
        <end position="266"/>
    </location>
</feature>
<proteinExistence type="predicted"/>
<name>A0A9N9LHH7_9HELO</name>
<gene>
    <name evidence="3" type="ORF">HYALB_00002759</name>
</gene>
<dbReference type="CDD" id="cd00920">
    <property type="entry name" value="Cupredoxin"/>
    <property type="match status" value="1"/>
</dbReference>